<sequence>MTFHDRDLYVINSATTHTILKENEYFEYLTLTKANVTTISDPTDMIKGSGRANILLPNNKKLGIKEASYSPDSRRNFLSFKDICANGYHIETIDEDKKKKPLYYLTYFMLEACT</sequence>
<reference evidence="2 3" key="1">
    <citation type="journal article" date="2006" name="Science">
        <title>The genome of black cottonwood, Populus trichocarpa (Torr. &amp; Gray).</title>
        <authorList>
            <person name="Tuskan G.A."/>
            <person name="Difazio S."/>
            <person name="Jansson S."/>
            <person name="Bohlmann J."/>
            <person name="Grigoriev I."/>
            <person name="Hellsten U."/>
            <person name="Putnam N."/>
            <person name="Ralph S."/>
            <person name="Rombauts S."/>
            <person name="Salamov A."/>
            <person name="Schein J."/>
            <person name="Sterck L."/>
            <person name="Aerts A."/>
            <person name="Bhalerao R.R."/>
            <person name="Bhalerao R.P."/>
            <person name="Blaudez D."/>
            <person name="Boerjan W."/>
            <person name="Brun A."/>
            <person name="Brunner A."/>
            <person name="Busov V."/>
            <person name="Campbell M."/>
            <person name="Carlson J."/>
            <person name="Chalot M."/>
            <person name="Chapman J."/>
            <person name="Chen G.L."/>
            <person name="Cooper D."/>
            <person name="Coutinho P.M."/>
            <person name="Couturier J."/>
            <person name="Covert S."/>
            <person name="Cronk Q."/>
            <person name="Cunningham R."/>
            <person name="Davis J."/>
            <person name="Degroeve S."/>
            <person name="Dejardin A."/>
            <person name="Depamphilis C."/>
            <person name="Detter J."/>
            <person name="Dirks B."/>
            <person name="Dubchak I."/>
            <person name="Duplessis S."/>
            <person name="Ehlting J."/>
            <person name="Ellis B."/>
            <person name="Gendler K."/>
            <person name="Goodstein D."/>
            <person name="Gribskov M."/>
            <person name="Grimwood J."/>
            <person name="Groover A."/>
            <person name="Gunter L."/>
            <person name="Hamberger B."/>
            <person name="Heinze B."/>
            <person name="Helariutta Y."/>
            <person name="Henrissat B."/>
            <person name="Holligan D."/>
            <person name="Holt R."/>
            <person name="Huang W."/>
            <person name="Islam-Faridi N."/>
            <person name="Jones S."/>
            <person name="Jones-Rhoades M."/>
            <person name="Jorgensen R."/>
            <person name="Joshi C."/>
            <person name="Kangasjarvi J."/>
            <person name="Karlsson J."/>
            <person name="Kelleher C."/>
            <person name="Kirkpatrick R."/>
            <person name="Kirst M."/>
            <person name="Kohler A."/>
            <person name="Kalluri U."/>
            <person name="Larimer F."/>
            <person name="Leebens-Mack J."/>
            <person name="Leple J.C."/>
            <person name="Locascio P."/>
            <person name="Lou Y."/>
            <person name="Lucas S."/>
            <person name="Martin F."/>
            <person name="Montanini B."/>
            <person name="Napoli C."/>
            <person name="Nelson D.R."/>
            <person name="Nelson C."/>
            <person name="Nieminen K."/>
            <person name="Nilsson O."/>
            <person name="Pereda V."/>
            <person name="Peter G."/>
            <person name="Philippe R."/>
            <person name="Pilate G."/>
            <person name="Poliakov A."/>
            <person name="Razumovskaya J."/>
            <person name="Richardson P."/>
            <person name="Rinaldi C."/>
            <person name="Ritland K."/>
            <person name="Rouze P."/>
            <person name="Ryaboy D."/>
            <person name="Schmutz J."/>
            <person name="Schrader J."/>
            <person name="Segerman B."/>
            <person name="Shin H."/>
            <person name="Siddiqui A."/>
            <person name="Sterky F."/>
            <person name="Terry A."/>
            <person name="Tsai C.J."/>
            <person name="Uberbacher E."/>
            <person name="Unneberg P."/>
            <person name="Vahala J."/>
            <person name="Wall K."/>
            <person name="Wessler S."/>
            <person name="Yang G."/>
            <person name="Yin T."/>
            <person name="Douglas C."/>
            <person name="Marra M."/>
            <person name="Sandberg G."/>
            <person name="Van de Peer Y."/>
            <person name="Rokhsar D."/>
        </authorList>
    </citation>
    <scope>NUCLEOTIDE SEQUENCE [LARGE SCALE GENOMIC DNA]</scope>
    <source>
        <strain evidence="3">cv. Nisqually</strain>
    </source>
</reference>
<evidence type="ECO:0000313" key="3">
    <source>
        <dbReference type="Proteomes" id="UP000006729"/>
    </source>
</evidence>
<dbReference type="AlphaFoldDB" id="U5FSK3"/>
<dbReference type="InParanoid" id="U5FSK3"/>
<keyword evidence="3" id="KW-1185">Reference proteome</keyword>
<dbReference type="EMBL" id="CM009303">
    <property type="protein sequence ID" value="PNT03943.1"/>
    <property type="molecule type" value="Genomic_DNA"/>
</dbReference>
<evidence type="ECO:0000313" key="2">
    <source>
        <dbReference type="EMBL" id="PNT03943.1"/>
    </source>
</evidence>
<evidence type="ECO:0000259" key="1">
    <source>
        <dbReference type="Pfam" id="PF22936"/>
    </source>
</evidence>
<dbReference type="InterPro" id="IPR054722">
    <property type="entry name" value="PolX-like_BBD"/>
</dbReference>
<organism evidence="2 3">
    <name type="scientific">Populus trichocarpa</name>
    <name type="common">Western balsam poplar</name>
    <name type="synonym">Populus balsamifera subsp. trichocarpa</name>
    <dbReference type="NCBI Taxonomy" id="3694"/>
    <lineage>
        <taxon>Eukaryota</taxon>
        <taxon>Viridiplantae</taxon>
        <taxon>Streptophyta</taxon>
        <taxon>Embryophyta</taxon>
        <taxon>Tracheophyta</taxon>
        <taxon>Spermatophyta</taxon>
        <taxon>Magnoliopsida</taxon>
        <taxon>eudicotyledons</taxon>
        <taxon>Gunneridae</taxon>
        <taxon>Pentapetalae</taxon>
        <taxon>rosids</taxon>
        <taxon>fabids</taxon>
        <taxon>Malpighiales</taxon>
        <taxon>Salicaceae</taxon>
        <taxon>Saliceae</taxon>
        <taxon>Populus</taxon>
    </lineage>
</organism>
<accession>U5FSK3</accession>
<name>U5FSK3_POPTR</name>
<dbReference type="Proteomes" id="UP000006729">
    <property type="component" value="Chromosome 14"/>
</dbReference>
<gene>
    <name evidence="2" type="ORF">POPTR_014G097400</name>
</gene>
<protein>
    <recommendedName>
        <fullName evidence="1">Retrovirus-related Pol polyprotein from transposon TNT 1-94-like beta-barrel domain-containing protein</fullName>
    </recommendedName>
</protein>
<feature type="domain" description="Retrovirus-related Pol polyprotein from transposon TNT 1-94-like beta-barrel" evidence="1">
    <location>
        <begin position="10"/>
        <end position="88"/>
    </location>
</feature>
<proteinExistence type="predicted"/>
<dbReference type="Pfam" id="PF22936">
    <property type="entry name" value="Pol_BBD"/>
    <property type="match status" value="1"/>
</dbReference>